<reference evidence="2 3" key="1">
    <citation type="journal article" date="2015" name="Genome Announc.">
        <title>Draft Genome Sequence of Cyanobacterium Hassallia byssoidea Strain VB512170, Isolated from Monuments in India.</title>
        <authorList>
            <person name="Singh D."/>
            <person name="Chandrababunaidu M.M."/>
            <person name="Panda A."/>
            <person name="Sen D."/>
            <person name="Bhattacharyya S."/>
            <person name="Adhikary S.P."/>
            <person name="Tripathy S."/>
        </authorList>
    </citation>
    <scope>NUCLEOTIDE SEQUENCE [LARGE SCALE GENOMIC DNA]</scope>
    <source>
        <strain evidence="2 3">VB512170</strain>
    </source>
</reference>
<comment type="caution">
    <text evidence="2">The sequence shown here is derived from an EMBL/GenBank/DDBJ whole genome shotgun (WGS) entry which is preliminary data.</text>
</comment>
<feature type="region of interest" description="Disordered" evidence="1">
    <location>
        <begin position="1"/>
        <end position="36"/>
    </location>
</feature>
<keyword evidence="3" id="KW-1185">Reference proteome</keyword>
<evidence type="ECO:0000256" key="1">
    <source>
        <dbReference type="SAM" id="MobiDB-lite"/>
    </source>
</evidence>
<dbReference type="Proteomes" id="UP000031549">
    <property type="component" value="Unassembled WGS sequence"/>
</dbReference>
<organism evidence="2 3">
    <name type="scientific">Hassallia byssoidea VB512170</name>
    <dbReference type="NCBI Taxonomy" id="1304833"/>
    <lineage>
        <taxon>Bacteria</taxon>
        <taxon>Bacillati</taxon>
        <taxon>Cyanobacteriota</taxon>
        <taxon>Cyanophyceae</taxon>
        <taxon>Nostocales</taxon>
        <taxon>Tolypothrichaceae</taxon>
        <taxon>Hassallia</taxon>
    </lineage>
</organism>
<dbReference type="AlphaFoldDB" id="A0A846H7J7"/>
<evidence type="ECO:0000313" key="2">
    <source>
        <dbReference type="EMBL" id="NEU72600.1"/>
    </source>
</evidence>
<evidence type="ECO:0000313" key="3">
    <source>
        <dbReference type="Proteomes" id="UP000031549"/>
    </source>
</evidence>
<accession>A0A846H7J7</accession>
<feature type="compositionally biased region" description="Gly residues" evidence="1">
    <location>
        <begin position="27"/>
        <end position="36"/>
    </location>
</feature>
<protein>
    <submittedName>
        <fullName evidence="2">Uncharacterized protein</fullName>
    </submittedName>
</protein>
<sequence>MGNGEWVMGNGESSEKGRVSKSAGSGEPEGGVGNGEWGMRRLVCKAIAL</sequence>
<gene>
    <name evidence="2" type="ORF">PI95_008470</name>
</gene>
<dbReference type="RefSeq" id="WP_163518722.1">
    <property type="nucleotide sequence ID" value="NZ_JTCM02000012.1"/>
</dbReference>
<name>A0A846H7J7_9CYAN</name>
<dbReference type="EMBL" id="JTCM02000012">
    <property type="protein sequence ID" value="NEU72600.1"/>
    <property type="molecule type" value="Genomic_DNA"/>
</dbReference>
<proteinExistence type="predicted"/>